<dbReference type="EMBL" id="CAJOBA010073085">
    <property type="protein sequence ID" value="CAF4402546.1"/>
    <property type="molecule type" value="Genomic_DNA"/>
</dbReference>
<gene>
    <name evidence="7" type="ORF">OVA965_LOCUS41829</name>
    <name evidence="8" type="ORF">TMI583_LOCUS43573</name>
</gene>
<dbReference type="AlphaFoldDB" id="A0A8S2FZY6"/>
<keyword evidence="2" id="KW-0812">Transmembrane</keyword>
<dbReference type="EMBL" id="CAJNOK010049478">
    <property type="protein sequence ID" value="CAF1596158.1"/>
    <property type="molecule type" value="Genomic_DNA"/>
</dbReference>
<dbReference type="Gene3D" id="1.10.3430.10">
    <property type="entry name" value="Ammonium transporter AmtB like domains"/>
    <property type="match status" value="1"/>
</dbReference>
<dbReference type="PANTHER" id="PTHR24198:SF165">
    <property type="entry name" value="ANKYRIN REPEAT-CONTAINING PROTEIN-RELATED"/>
    <property type="match status" value="1"/>
</dbReference>
<sequence length="426" mass="48297">MTVLMQSAVSAFLAPAGMPTLTFPFTMICWIFCLVAGSRGLIAVKLTAVSIPEDHYHRFRLSRLVKAQYKISSHLITLLSSQDEDISWEDLAKIEAEFVPILTCSYAYRNDINSLKMLVKEKANIHSTDRNLRGPLHGSACQGSMIICKWLVDDLKVNVNSVDKFGGTPLFDAFWHGHFDLLPFLYSRGARMPACKSKELALYLNAFVYESNLEAIKCLVACGFNPNTGDYYGRNALHMATITNQFNIVRYLVEETCVCLDVVDSFKQTAIQYAVRLPDLTVANYLLYKRDNPIPMKISEETATLLQTVVSSLDHNTKKEEEAFSMSVDESLLFSLFCMSVAQNDINKMADYLTQFPHFNAFECIDYDFRSAAHVAAVEGHIEVIRFLSQHCDSSHFERLMNREDRWGLSPMDEAYRHGHFGVCNF</sequence>
<keyword evidence="6" id="KW-0472">Membrane</keyword>
<protein>
    <recommendedName>
        <fullName evidence="10">Ankyrin repeat protein</fullName>
    </recommendedName>
</protein>
<evidence type="ECO:0000256" key="1">
    <source>
        <dbReference type="ARBA" id="ARBA00004141"/>
    </source>
</evidence>
<dbReference type="Pfam" id="PF12796">
    <property type="entry name" value="Ank_2"/>
    <property type="match status" value="2"/>
</dbReference>
<keyword evidence="5" id="KW-0040">ANK repeat</keyword>
<dbReference type="SUPFAM" id="SSF48403">
    <property type="entry name" value="Ankyrin repeat"/>
    <property type="match status" value="1"/>
</dbReference>
<dbReference type="Gene3D" id="1.25.40.20">
    <property type="entry name" value="Ankyrin repeat-containing domain"/>
    <property type="match status" value="3"/>
</dbReference>
<organism evidence="7 9">
    <name type="scientific">Didymodactylos carnosus</name>
    <dbReference type="NCBI Taxonomy" id="1234261"/>
    <lineage>
        <taxon>Eukaryota</taxon>
        <taxon>Metazoa</taxon>
        <taxon>Spiralia</taxon>
        <taxon>Gnathifera</taxon>
        <taxon>Rotifera</taxon>
        <taxon>Eurotatoria</taxon>
        <taxon>Bdelloidea</taxon>
        <taxon>Philodinida</taxon>
        <taxon>Philodinidae</taxon>
        <taxon>Didymodactylos</taxon>
    </lineage>
</organism>
<dbReference type="GO" id="GO:0016020">
    <property type="term" value="C:membrane"/>
    <property type="evidence" value="ECO:0007669"/>
    <property type="project" value="UniProtKB-SubCell"/>
</dbReference>
<reference evidence="7" key="1">
    <citation type="submission" date="2021-02" db="EMBL/GenBank/DDBJ databases">
        <authorList>
            <person name="Nowell W R."/>
        </authorList>
    </citation>
    <scope>NUCLEOTIDE SEQUENCE</scope>
</reference>
<dbReference type="InterPro" id="IPR002110">
    <property type="entry name" value="Ankyrin_rpt"/>
</dbReference>
<dbReference type="PANTHER" id="PTHR24198">
    <property type="entry name" value="ANKYRIN REPEAT AND PROTEIN KINASE DOMAIN-CONTAINING PROTEIN"/>
    <property type="match status" value="1"/>
</dbReference>
<evidence type="ECO:0000256" key="3">
    <source>
        <dbReference type="ARBA" id="ARBA00022737"/>
    </source>
</evidence>
<name>A0A8S2FZY6_9BILA</name>
<proteinExistence type="predicted"/>
<comment type="subcellular location">
    <subcellularLocation>
        <location evidence="1">Membrane</location>
        <topology evidence="1">Multi-pass membrane protein</topology>
    </subcellularLocation>
</comment>
<evidence type="ECO:0008006" key="10">
    <source>
        <dbReference type="Google" id="ProtNLM"/>
    </source>
</evidence>
<dbReference type="InterPro" id="IPR029020">
    <property type="entry name" value="Ammonium/urea_transptr"/>
</dbReference>
<keyword evidence="3" id="KW-0677">Repeat</keyword>
<dbReference type="SMART" id="SM00248">
    <property type="entry name" value="ANK"/>
    <property type="match status" value="7"/>
</dbReference>
<comment type="caution">
    <text evidence="7">The sequence shown here is derived from an EMBL/GenBank/DDBJ whole genome shotgun (WGS) entry which is preliminary data.</text>
</comment>
<keyword evidence="4" id="KW-1133">Transmembrane helix</keyword>
<dbReference type="InterPro" id="IPR036770">
    <property type="entry name" value="Ankyrin_rpt-contain_sf"/>
</dbReference>
<feature type="non-terminal residue" evidence="7">
    <location>
        <position position="426"/>
    </location>
</feature>
<accession>A0A8S2FZY6</accession>
<dbReference type="Proteomes" id="UP000677228">
    <property type="component" value="Unassembled WGS sequence"/>
</dbReference>
<evidence type="ECO:0000313" key="7">
    <source>
        <dbReference type="EMBL" id="CAF1596158.1"/>
    </source>
</evidence>
<evidence type="ECO:0000313" key="9">
    <source>
        <dbReference type="Proteomes" id="UP000677228"/>
    </source>
</evidence>
<evidence type="ECO:0000313" key="8">
    <source>
        <dbReference type="EMBL" id="CAF4402546.1"/>
    </source>
</evidence>
<evidence type="ECO:0000256" key="5">
    <source>
        <dbReference type="ARBA" id="ARBA00023043"/>
    </source>
</evidence>
<evidence type="ECO:0000256" key="4">
    <source>
        <dbReference type="ARBA" id="ARBA00022989"/>
    </source>
</evidence>
<evidence type="ECO:0000256" key="6">
    <source>
        <dbReference type="ARBA" id="ARBA00023136"/>
    </source>
</evidence>
<evidence type="ECO:0000256" key="2">
    <source>
        <dbReference type="ARBA" id="ARBA00022692"/>
    </source>
</evidence>
<dbReference type="Proteomes" id="UP000682733">
    <property type="component" value="Unassembled WGS sequence"/>
</dbReference>